<reference evidence="2" key="1">
    <citation type="submission" date="2020-04" db="EMBL/GenBank/DDBJ databases">
        <authorList>
            <person name="Zhang T."/>
        </authorList>
    </citation>
    <scope>NUCLEOTIDE SEQUENCE</scope>
    <source>
        <strain evidence="2">HKST-UBA11</strain>
    </source>
</reference>
<dbReference type="InterPro" id="IPR006674">
    <property type="entry name" value="HD_domain"/>
</dbReference>
<dbReference type="CDD" id="cd00077">
    <property type="entry name" value="HDc"/>
    <property type="match status" value="1"/>
</dbReference>
<dbReference type="EMBL" id="JAGQLH010000025">
    <property type="protein sequence ID" value="MCA9385539.1"/>
    <property type="molecule type" value="Genomic_DNA"/>
</dbReference>
<gene>
    <name evidence="2" type="ORF">KC717_02735</name>
</gene>
<proteinExistence type="predicted"/>
<protein>
    <recommendedName>
        <fullName evidence="1">HD domain-containing protein</fullName>
    </recommendedName>
</protein>
<dbReference type="Proteomes" id="UP000754563">
    <property type="component" value="Unassembled WGS sequence"/>
</dbReference>
<dbReference type="Pfam" id="PF01966">
    <property type="entry name" value="HD"/>
    <property type="match status" value="1"/>
</dbReference>
<accession>A0A955RK58</accession>
<organism evidence="2 3">
    <name type="scientific">Candidatus Dojkabacteria bacterium</name>
    <dbReference type="NCBI Taxonomy" id="2099670"/>
    <lineage>
        <taxon>Bacteria</taxon>
        <taxon>Candidatus Dojkabacteria</taxon>
    </lineage>
</organism>
<feature type="domain" description="HD" evidence="1">
    <location>
        <begin position="18"/>
        <end position="80"/>
    </location>
</feature>
<evidence type="ECO:0000259" key="1">
    <source>
        <dbReference type="Pfam" id="PF01966"/>
    </source>
</evidence>
<dbReference type="AlphaFoldDB" id="A0A955RK58"/>
<evidence type="ECO:0000313" key="2">
    <source>
        <dbReference type="EMBL" id="MCA9385539.1"/>
    </source>
</evidence>
<dbReference type="InterPro" id="IPR003607">
    <property type="entry name" value="HD/PDEase_dom"/>
</dbReference>
<comment type="caution">
    <text evidence="2">The sequence shown here is derived from an EMBL/GenBank/DDBJ whole genome shotgun (WGS) entry which is preliminary data.</text>
</comment>
<sequence>MNIQKIYDTYRIPNHLQQHMKDVAAVSHAIVELWEGPQIDKEEIVSACLLHDMGNVVKFRFDHMEHFPEQKKIADELQELKDQFIKSYGDDDHEVTLKICSELKVSARIYWLIENKEFKSLPQTITSNDYSLKIVGYADNRVGPNGIISLDDRIHDIKKRYSDNSQSLVSTPDRDYYFNLCYELERQINPFTSNSLNEITKEARTVYGTKLEFWEVSTE</sequence>
<name>A0A955RK58_9BACT</name>
<dbReference type="Gene3D" id="1.10.3210.10">
    <property type="entry name" value="Hypothetical protein af1432"/>
    <property type="match status" value="1"/>
</dbReference>
<evidence type="ECO:0000313" key="3">
    <source>
        <dbReference type="Proteomes" id="UP000754563"/>
    </source>
</evidence>
<dbReference type="SUPFAM" id="SSF109604">
    <property type="entry name" value="HD-domain/PDEase-like"/>
    <property type="match status" value="1"/>
</dbReference>
<reference evidence="2" key="2">
    <citation type="journal article" date="2021" name="Microbiome">
        <title>Successional dynamics and alternative stable states in a saline activated sludge microbial community over 9 years.</title>
        <authorList>
            <person name="Wang Y."/>
            <person name="Ye J."/>
            <person name="Ju F."/>
            <person name="Liu L."/>
            <person name="Boyd J.A."/>
            <person name="Deng Y."/>
            <person name="Parks D.H."/>
            <person name="Jiang X."/>
            <person name="Yin X."/>
            <person name="Woodcroft B.J."/>
            <person name="Tyson G.W."/>
            <person name="Hugenholtz P."/>
            <person name="Polz M.F."/>
            <person name="Zhang T."/>
        </authorList>
    </citation>
    <scope>NUCLEOTIDE SEQUENCE</scope>
    <source>
        <strain evidence="2">HKST-UBA11</strain>
    </source>
</reference>